<feature type="domain" description="Cyclic nucleotide-binding" evidence="2">
    <location>
        <begin position="160"/>
        <end position="205"/>
    </location>
</feature>
<evidence type="ECO:0000256" key="1">
    <source>
        <dbReference type="SAM" id="MobiDB-lite"/>
    </source>
</evidence>
<dbReference type="PROSITE" id="PS50042">
    <property type="entry name" value="CNMP_BINDING_3"/>
    <property type="match status" value="2"/>
</dbReference>
<dbReference type="InterPro" id="IPR018488">
    <property type="entry name" value="cNMP-bd_CS"/>
</dbReference>
<dbReference type="InterPro" id="IPR014710">
    <property type="entry name" value="RmlC-like_jellyroll"/>
</dbReference>
<dbReference type="AlphaFoldDB" id="A0A0F7UUM2"/>
<protein>
    <submittedName>
        <fullName evidence="3">Cyclic nucleotide-binding domain containing protein</fullName>
    </submittedName>
</protein>
<dbReference type="PROSITE" id="PS00889">
    <property type="entry name" value="CNMP_BINDING_2"/>
    <property type="match status" value="1"/>
</dbReference>
<name>A0A0F7UUM2_TOXGV</name>
<dbReference type="CDD" id="cd00038">
    <property type="entry name" value="CAP_ED"/>
    <property type="match status" value="1"/>
</dbReference>
<feature type="compositionally biased region" description="Polar residues" evidence="1">
    <location>
        <begin position="297"/>
        <end position="307"/>
    </location>
</feature>
<dbReference type="InterPro" id="IPR000595">
    <property type="entry name" value="cNMP-bd_dom"/>
</dbReference>
<dbReference type="PANTHER" id="PTHR23011">
    <property type="entry name" value="CYCLIC NUCLEOTIDE-BINDING DOMAIN CONTAINING PROTEIN"/>
    <property type="match status" value="1"/>
</dbReference>
<feature type="region of interest" description="Disordered" evidence="1">
    <location>
        <begin position="262"/>
        <end position="324"/>
    </location>
</feature>
<feature type="domain" description="Cyclic nucleotide-binding" evidence="2">
    <location>
        <begin position="35"/>
        <end position="157"/>
    </location>
</feature>
<sequence>MKGSLTFLQLEALREAASKADDIDGMFQVISNVNLFSKLDEATQKSLCRSLTYEAYAAKQVVFRYGDWGDKYYIILSGRVSVQAPLTPTSETFQQVAILESGGGFGEMALMENKPRAATVVCLETTGTLVLTREAYQTMAMRKHKEMFEKHVHFLQSLPFLRGCADTDIKALAEKLKEHSYPGPHIILRQGEEASQVILVESGTVLALRSMNVDASMNLVTKKRVRRSSRLSLLNSVGKAGADGKVWQETLTKEALLVPRHDVYERSKRPPTSPAGISSEQQETHAGKSVAIEDNAVSKSADNSPTVETGKVGEDRKPKRSAGNKTLVLQVANLNRRSIYGAREILDGEKNAIVAERGNVYGVTLVAFPAAQVFSIDKRQFLKSLTDEMKRSIDLASGPLPEDSELLHQYLQAVKWDTYKRHLADEVRLRHK</sequence>
<evidence type="ECO:0000259" key="2">
    <source>
        <dbReference type="PROSITE" id="PS50042"/>
    </source>
</evidence>
<dbReference type="SMART" id="SM00100">
    <property type="entry name" value="cNMP"/>
    <property type="match status" value="2"/>
</dbReference>
<dbReference type="PANTHER" id="PTHR23011:SF28">
    <property type="entry name" value="CYCLIC NUCLEOTIDE-BINDING DOMAIN CONTAINING PROTEIN"/>
    <property type="match status" value="1"/>
</dbReference>
<proteinExistence type="predicted"/>
<dbReference type="Gene3D" id="2.60.120.10">
    <property type="entry name" value="Jelly Rolls"/>
    <property type="match status" value="2"/>
</dbReference>
<dbReference type="EMBL" id="LN714496">
    <property type="protein sequence ID" value="CEL73726.1"/>
    <property type="molecule type" value="Genomic_DNA"/>
</dbReference>
<dbReference type="SUPFAM" id="SSF51206">
    <property type="entry name" value="cAMP-binding domain-like"/>
    <property type="match status" value="2"/>
</dbReference>
<dbReference type="PRINTS" id="PR00103">
    <property type="entry name" value="CAMPKINASE"/>
</dbReference>
<dbReference type="InterPro" id="IPR018490">
    <property type="entry name" value="cNMP-bd_dom_sf"/>
</dbReference>
<reference evidence="3" key="1">
    <citation type="journal article" date="2015" name="PLoS ONE">
        <title>Comprehensive Evaluation of Toxoplasma gondii VEG and Neospora caninum LIV Genomes with Tachyzoite Stage Transcriptome and Proteome Defines Novel Transcript Features.</title>
        <authorList>
            <person name="Ramaprasad A."/>
            <person name="Mourier T."/>
            <person name="Naeem R."/>
            <person name="Malas T.B."/>
            <person name="Moussa E."/>
            <person name="Panigrahi A."/>
            <person name="Vermont S.J."/>
            <person name="Otto T.D."/>
            <person name="Wastling J."/>
            <person name="Pain A."/>
        </authorList>
    </citation>
    <scope>NUCLEOTIDE SEQUENCE</scope>
    <source>
        <strain evidence="3">VEG</strain>
    </source>
</reference>
<dbReference type="Pfam" id="PF00027">
    <property type="entry name" value="cNMP_binding"/>
    <property type="match status" value="1"/>
</dbReference>
<gene>
    <name evidence="3" type="ORF">BN1205_044760</name>
</gene>
<evidence type="ECO:0000313" key="3">
    <source>
        <dbReference type="EMBL" id="CEL73726.1"/>
    </source>
</evidence>
<organism evidence="3">
    <name type="scientific">Toxoplasma gondii (strain ATCC 50861 / VEG)</name>
    <dbReference type="NCBI Taxonomy" id="432359"/>
    <lineage>
        <taxon>Eukaryota</taxon>
        <taxon>Sar</taxon>
        <taxon>Alveolata</taxon>
        <taxon>Apicomplexa</taxon>
        <taxon>Conoidasida</taxon>
        <taxon>Coccidia</taxon>
        <taxon>Eucoccidiorida</taxon>
        <taxon>Eimeriorina</taxon>
        <taxon>Sarcocystidae</taxon>
        <taxon>Toxoplasma</taxon>
    </lineage>
</organism>
<accession>A0A0F7UUM2</accession>